<feature type="region of interest" description="Disordered" evidence="1">
    <location>
        <begin position="1"/>
        <end position="24"/>
    </location>
</feature>
<proteinExistence type="predicted"/>
<protein>
    <submittedName>
        <fullName evidence="2">Uncharacterized protein</fullName>
    </submittedName>
</protein>
<keyword evidence="3" id="KW-1185">Reference proteome</keyword>
<sequence>MDLLDPREKQDEKERGSGRRGIIDEGEGRRLDLAATYPECGGGPCTCGRSAVVVLMLVGLTQLILIHN</sequence>
<evidence type="ECO:0000313" key="2">
    <source>
        <dbReference type="EMBL" id="MPC62481.1"/>
    </source>
</evidence>
<reference evidence="2 3" key="1">
    <citation type="submission" date="2019-05" db="EMBL/GenBank/DDBJ databases">
        <title>Another draft genome of Portunus trituberculatus and its Hox gene families provides insights of decapod evolution.</title>
        <authorList>
            <person name="Jeong J.-H."/>
            <person name="Song I."/>
            <person name="Kim S."/>
            <person name="Choi T."/>
            <person name="Kim D."/>
            <person name="Ryu S."/>
            <person name="Kim W."/>
        </authorList>
    </citation>
    <scope>NUCLEOTIDE SEQUENCE [LARGE SCALE GENOMIC DNA]</scope>
    <source>
        <tissue evidence="2">Muscle</tissue>
    </source>
</reference>
<dbReference type="AlphaFoldDB" id="A0A5B7GQP0"/>
<gene>
    <name evidence="2" type="ORF">E2C01_056566</name>
</gene>
<evidence type="ECO:0000313" key="3">
    <source>
        <dbReference type="Proteomes" id="UP000324222"/>
    </source>
</evidence>
<comment type="caution">
    <text evidence="2">The sequence shown here is derived from an EMBL/GenBank/DDBJ whole genome shotgun (WGS) entry which is preliminary data.</text>
</comment>
<accession>A0A5B7GQP0</accession>
<dbReference type="Proteomes" id="UP000324222">
    <property type="component" value="Unassembled WGS sequence"/>
</dbReference>
<dbReference type="EMBL" id="VSRR010019734">
    <property type="protein sequence ID" value="MPC62481.1"/>
    <property type="molecule type" value="Genomic_DNA"/>
</dbReference>
<name>A0A5B7GQP0_PORTR</name>
<organism evidence="2 3">
    <name type="scientific">Portunus trituberculatus</name>
    <name type="common">Swimming crab</name>
    <name type="synonym">Neptunus trituberculatus</name>
    <dbReference type="NCBI Taxonomy" id="210409"/>
    <lineage>
        <taxon>Eukaryota</taxon>
        <taxon>Metazoa</taxon>
        <taxon>Ecdysozoa</taxon>
        <taxon>Arthropoda</taxon>
        <taxon>Crustacea</taxon>
        <taxon>Multicrustacea</taxon>
        <taxon>Malacostraca</taxon>
        <taxon>Eumalacostraca</taxon>
        <taxon>Eucarida</taxon>
        <taxon>Decapoda</taxon>
        <taxon>Pleocyemata</taxon>
        <taxon>Brachyura</taxon>
        <taxon>Eubrachyura</taxon>
        <taxon>Portunoidea</taxon>
        <taxon>Portunidae</taxon>
        <taxon>Portuninae</taxon>
        <taxon>Portunus</taxon>
    </lineage>
</organism>
<evidence type="ECO:0000256" key="1">
    <source>
        <dbReference type="SAM" id="MobiDB-lite"/>
    </source>
</evidence>